<dbReference type="Proteomes" id="UP001446871">
    <property type="component" value="Unassembled WGS sequence"/>
</dbReference>
<evidence type="ECO:0000313" key="4">
    <source>
        <dbReference type="Proteomes" id="UP001446871"/>
    </source>
</evidence>
<dbReference type="PANTHER" id="PTHR21310:SF54">
    <property type="entry name" value="AMINOGLYCOSIDE PHOSPHOTRANSFERASE DOMAIN-CONTAINING PROTEIN"/>
    <property type="match status" value="1"/>
</dbReference>
<dbReference type="PANTHER" id="PTHR21310">
    <property type="entry name" value="AMINOGLYCOSIDE PHOSPHOTRANSFERASE-RELATED-RELATED"/>
    <property type="match status" value="1"/>
</dbReference>
<evidence type="ECO:0000313" key="3">
    <source>
        <dbReference type="EMBL" id="KAK8081573.1"/>
    </source>
</evidence>
<organism evidence="3 4">
    <name type="scientific">Apiospora saccharicola</name>
    <dbReference type="NCBI Taxonomy" id="335842"/>
    <lineage>
        <taxon>Eukaryota</taxon>
        <taxon>Fungi</taxon>
        <taxon>Dikarya</taxon>
        <taxon>Ascomycota</taxon>
        <taxon>Pezizomycotina</taxon>
        <taxon>Sordariomycetes</taxon>
        <taxon>Xylariomycetidae</taxon>
        <taxon>Amphisphaeriales</taxon>
        <taxon>Apiosporaceae</taxon>
        <taxon>Apiospora</taxon>
    </lineage>
</organism>
<accession>A0ABR1WHL6</accession>
<dbReference type="EMBL" id="JAQQWM010000001">
    <property type="protein sequence ID" value="KAK8081573.1"/>
    <property type="molecule type" value="Genomic_DNA"/>
</dbReference>
<dbReference type="InterPro" id="IPR051678">
    <property type="entry name" value="AGP_Transferase"/>
</dbReference>
<proteinExistence type="predicted"/>
<dbReference type="InterPro" id="IPR002575">
    <property type="entry name" value="Aminoglycoside_PTrfase"/>
</dbReference>
<feature type="compositionally biased region" description="Basic residues" evidence="1">
    <location>
        <begin position="530"/>
        <end position="540"/>
    </location>
</feature>
<feature type="compositionally biased region" description="Low complexity" evidence="1">
    <location>
        <begin position="575"/>
        <end position="590"/>
    </location>
</feature>
<feature type="domain" description="Aminoglycoside phosphotransferase" evidence="2">
    <location>
        <begin position="194"/>
        <end position="243"/>
    </location>
</feature>
<name>A0ABR1WHL6_9PEZI</name>
<feature type="compositionally biased region" description="Low complexity" evidence="1">
    <location>
        <begin position="546"/>
        <end position="566"/>
    </location>
</feature>
<comment type="caution">
    <text evidence="3">The sequence shown here is derived from an EMBL/GenBank/DDBJ whole genome shotgun (WGS) entry which is preliminary data.</text>
</comment>
<dbReference type="Gene3D" id="3.90.1200.10">
    <property type="match status" value="1"/>
</dbReference>
<reference evidence="3 4" key="1">
    <citation type="submission" date="2023-01" db="EMBL/GenBank/DDBJ databases">
        <title>Analysis of 21 Apiospora genomes using comparative genomics revels a genus with tremendous synthesis potential of carbohydrate active enzymes and secondary metabolites.</title>
        <authorList>
            <person name="Sorensen T."/>
        </authorList>
    </citation>
    <scope>NUCLEOTIDE SEQUENCE [LARGE SCALE GENOMIC DNA]</scope>
    <source>
        <strain evidence="3 4">CBS 83171</strain>
    </source>
</reference>
<sequence>MESYCLISAKSLPSGSSVTFKNTSYFSRNGQNVDFPTPSRILAESAIQAPSFQDCEERPPVYFKELGLVVKFGKEPKVNIAEAQCLWALKQVVPHVPVPEVYGWTQDTKYTYLFIEFVHAELRTLQQEPDDRFPGHVNRGPLTDVVFTGGNLPPAGPFFSVTAFHDWLSSMLTKDKGQHWLGIDPSDIPDPYRQGLPDDSSVVFTHPDLHPSNIIVFTESPPRIVAIIDWQQSGWYPDYWEFCKAEYTAEPRSEWVTEYIPRFVDEPKCVEAFELYSRAFGPSICSNLLQRSRELLPSTVRLEEDGERRAQLKGNVAGGGGANIFRAKPLTNPAIFFASQTHKPNFKLLLAYSLYLIRMERLPQEVVARIAGYLSRIHEGKLIRPSLATLSGSWQYAIEALTFQSLQLTSDHLEVFVAALANGRTRRRFLRSLCLDIILPRYSDEDCARYETADDRAANNHVFSHHLSALLQELSQWPGGGKLNLCIDMHSPMDGAHRGPDRFDHARILRRRRTERGGSGGTGPIDAHAQRRGGARRRGLRVPLSPAGRGHAPPADGPRAPARPHAVASERLPRGDAAAGQGGVALLVPGARRDERLG</sequence>
<feature type="region of interest" description="Disordered" evidence="1">
    <location>
        <begin position="512"/>
        <end position="598"/>
    </location>
</feature>
<protein>
    <recommendedName>
        <fullName evidence="2">Aminoglycoside phosphotransferase domain-containing protein</fullName>
    </recommendedName>
</protein>
<dbReference type="Pfam" id="PF01636">
    <property type="entry name" value="APH"/>
    <property type="match status" value="1"/>
</dbReference>
<dbReference type="SUPFAM" id="SSF56112">
    <property type="entry name" value="Protein kinase-like (PK-like)"/>
    <property type="match status" value="1"/>
</dbReference>
<keyword evidence="4" id="KW-1185">Reference proteome</keyword>
<evidence type="ECO:0000256" key="1">
    <source>
        <dbReference type="SAM" id="MobiDB-lite"/>
    </source>
</evidence>
<evidence type="ECO:0000259" key="2">
    <source>
        <dbReference type="Pfam" id="PF01636"/>
    </source>
</evidence>
<gene>
    <name evidence="3" type="ORF">PG996_000354</name>
</gene>
<dbReference type="InterPro" id="IPR011009">
    <property type="entry name" value="Kinase-like_dom_sf"/>
</dbReference>